<evidence type="ECO:0000313" key="4">
    <source>
        <dbReference type="Proteomes" id="UP000186817"/>
    </source>
</evidence>
<feature type="compositionally biased region" description="Basic residues" evidence="1">
    <location>
        <begin position="237"/>
        <end position="249"/>
    </location>
</feature>
<sequence>MALLRRSCLVLSEEAKAVALVVVLLLLVLVPVPVQVPVLVLQQVMVAALVAVVVAVVVVVVVVVVIVEVVVVIVVVAVQGRADLAPVALLAQGVPTLGQGGLRKFDDLPAALAPRQRSTQVGESTVRRPKAHQLEPVFLQDTRDGALAELRREVRELQRAVVDLQEAVEQTTQDSQSMKAPALSPARYERDGEKQSDAATDATSVQHITGGGGFICGWRVQLRSLNELQQLGIGNGKQKRRRRRARAKAKREGFEAQCGLEEPTQMSRALGNNSDDDACEGGSTDAEASLSDTRCLTSAQIGNPWYGRVALAAGLALVGGSGTDTKGTDMVSAPDGPDWSKHRYCLDDRRMEVRYKCDFVMGWPFEIANPVALALRTRLAELAKTGLGADAARRWEELGNAKVLVPETTLPWGVLHFTGYTSLLQPLADKAGLAVGGLGGDSKAVEQEPHALALGAAKFGWAPESGGHLKKSC</sequence>
<proteinExistence type="predicted"/>
<evidence type="ECO:0000256" key="2">
    <source>
        <dbReference type="SAM" id="Phobius"/>
    </source>
</evidence>
<keyword evidence="2" id="KW-1133">Transmembrane helix</keyword>
<name>A0A1Q9DZ21_SYMMI</name>
<feature type="region of interest" description="Disordered" evidence="1">
    <location>
        <begin position="168"/>
        <end position="202"/>
    </location>
</feature>
<keyword evidence="4" id="KW-1185">Reference proteome</keyword>
<reference evidence="3 4" key="1">
    <citation type="submission" date="2016-02" db="EMBL/GenBank/DDBJ databases">
        <title>Genome analysis of coral dinoflagellate symbionts highlights evolutionary adaptations to a symbiotic lifestyle.</title>
        <authorList>
            <person name="Aranda M."/>
            <person name="Li Y."/>
            <person name="Liew Y.J."/>
            <person name="Baumgarten S."/>
            <person name="Simakov O."/>
            <person name="Wilson M."/>
            <person name="Piel J."/>
            <person name="Ashoor H."/>
            <person name="Bougouffa S."/>
            <person name="Bajic V.B."/>
            <person name="Ryu T."/>
            <person name="Ravasi T."/>
            <person name="Bayer T."/>
            <person name="Micklem G."/>
            <person name="Kim H."/>
            <person name="Bhak J."/>
            <person name="Lajeunesse T.C."/>
            <person name="Voolstra C.R."/>
        </authorList>
    </citation>
    <scope>NUCLEOTIDE SEQUENCE [LARGE SCALE GENOMIC DNA]</scope>
    <source>
        <strain evidence="3 4">CCMP2467</strain>
    </source>
</reference>
<feature type="transmembrane region" description="Helical" evidence="2">
    <location>
        <begin position="48"/>
        <end position="78"/>
    </location>
</feature>
<keyword evidence="2" id="KW-0812">Transmembrane</keyword>
<feature type="compositionally biased region" description="Polar residues" evidence="1">
    <location>
        <begin position="264"/>
        <end position="273"/>
    </location>
</feature>
<evidence type="ECO:0000313" key="3">
    <source>
        <dbReference type="EMBL" id="OLQ00420.1"/>
    </source>
</evidence>
<feature type="region of interest" description="Disordered" evidence="1">
    <location>
        <begin position="234"/>
        <end position="286"/>
    </location>
</feature>
<dbReference type="Proteomes" id="UP000186817">
    <property type="component" value="Unassembled WGS sequence"/>
</dbReference>
<keyword evidence="2" id="KW-0472">Membrane</keyword>
<protein>
    <submittedName>
        <fullName evidence="3">Uncharacterized protein</fullName>
    </submittedName>
</protein>
<dbReference type="AlphaFoldDB" id="A0A1Q9DZ21"/>
<dbReference type="EMBL" id="LSRX01000328">
    <property type="protein sequence ID" value="OLQ00420.1"/>
    <property type="molecule type" value="Genomic_DNA"/>
</dbReference>
<evidence type="ECO:0000256" key="1">
    <source>
        <dbReference type="SAM" id="MobiDB-lite"/>
    </source>
</evidence>
<accession>A0A1Q9DZ21</accession>
<comment type="caution">
    <text evidence="3">The sequence shown here is derived from an EMBL/GenBank/DDBJ whole genome shotgun (WGS) entry which is preliminary data.</text>
</comment>
<dbReference type="OrthoDB" id="3980at2759"/>
<gene>
    <name evidence="3" type="ORF">AK812_SmicGene16919</name>
</gene>
<feature type="transmembrane region" description="Helical" evidence="2">
    <location>
        <begin position="20"/>
        <end position="41"/>
    </location>
</feature>
<organism evidence="3 4">
    <name type="scientific">Symbiodinium microadriaticum</name>
    <name type="common">Dinoflagellate</name>
    <name type="synonym">Zooxanthella microadriatica</name>
    <dbReference type="NCBI Taxonomy" id="2951"/>
    <lineage>
        <taxon>Eukaryota</taxon>
        <taxon>Sar</taxon>
        <taxon>Alveolata</taxon>
        <taxon>Dinophyceae</taxon>
        <taxon>Suessiales</taxon>
        <taxon>Symbiodiniaceae</taxon>
        <taxon>Symbiodinium</taxon>
    </lineage>
</organism>
<feature type="compositionally biased region" description="Basic and acidic residues" evidence="1">
    <location>
        <begin position="187"/>
        <end position="196"/>
    </location>
</feature>
<feature type="compositionally biased region" description="Polar residues" evidence="1">
    <location>
        <begin position="168"/>
        <end position="178"/>
    </location>
</feature>